<dbReference type="SUPFAM" id="SSF144052">
    <property type="entry name" value="Thermophilic metalloprotease-like"/>
    <property type="match status" value="1"/>
</dbReference>
<evidence type="ECO:0000256" key="6">
    <source>
        <dbReference type="ARBA" id="ARBA00022670"/>
    </source>
</evidence>
<dbReference type="Proteomes" id="UP000199695">
    <property type="component" value="Unassembled WGS sequence"/>
</dbReference>
<accession>A0A1H8ALE8</accession>
<dbReference type="InterPro" id="IPR000787">
    <property type="entry name" value="Peptidase_M29"/>
</dbReference>
<dbReference type="PANTHER" id="PTHR34448">
    <property type="entry name" value="AMINOPEPTIDASE"/>
    <property type="match status" value="1"/>
</dbReference>
<dbReference type="AlphaFoldDB" id="A0A1H8ALE8"/>
<dbReference type="GO" id="GO:0046872">
    <property type="term" value="F:metal ion binding"/>
    <property type="evidence" value="ECO:0007669"/>
    <property type="project" value="UniProtKB-KW"/>
</dbReference>
<dbReference type="Pfam" id="PF02073">
    <property type="entry name" value="Peptidase_M29"/>
    <property type="match status" value="1"/>
</dbReference>
<dbReference type="GO" id="GO:0008237">
    <property type="term" value="F:metallopeptidase activity"/>
    <property type="evidence" value="ECO:0007669"/>
    <property type="project" value="UniProtKB-KW"/>
</dbReference>
<reference evidence="10 11" key="1">
    <citation type="submission" date="2016-10" db="EMBL/GenBank/DDBJ databases">
        <authorList>
            <person name="de Groot N.N."/>
        </authorList>
    </citation>
    <scope>NUCLEOTIDE SEQUENCE [LARGE SCALE GENOMIC DNA]</scope>
    <source>
        <strain evidence="10 11">DSM 46701</strain>
    </source>
</reference>
<evidence type="ECO:0000313" key="10">
    <source>
        <dbReference type="EMBL" id="SEM70589.1"/>
    </source>
</evidence>
<evidence type="ECO:0000256" key="1">
    <source>
        <dbReference type="ARBA" id="ARBA00001941"/>
    </source>
</evidence>
<name>A0A1H8ALE8_9BACL</name>
<comment type="cofactor">
    <cofactor evidence="1">
        <name>Co(2+)</name>
        <dbReference type="ChEBI" id="CHEBI:48828"/>
    </cofactor>
</comment>
<proteinExistence type="inferred from homology"/>
<dbReference type="RefSeq" id="WP_089964481.1">
    <property type="nucleotide sequence ID" value="NZ_FOCQ01000001.1"/>
</dbReference>
<dbReference type="InterPro" id="IPR035097">
    <property type="entry name" value="M29_N-terminal"/>
</dbReference>
<protein>
    <submittedName>
        <fullName evidence="10">Aminopeptidase</fullName>
    </submittedName>
</protein>
<dbReference type="Gene3D" id="3.40.1830.10">
    <property type="entry name" value="Thermophilic metalloprotease (M29)"/>
    <property type="match status" value="1"/>
</dbReference>
<keyword evidence="7" id="KW-0479">Metal-binding</keyword>
<dbReference type="GO" id="GO:0004177">
    <property type="term" value="F:aminopeptidase activity"/>
    <property type="evidence" value="ECO:0007669"/>
    <property type="project" value="UniProtKB-KW"/>
</dbReference>
<evidence type="ECO:0000256" key="2">
    <source>
        <dbReference type="ARBA" id="ARBA00001946"/>
    </source>
</evidence>
<evidence type="ECO:0000256" key="4">
    <source>
        <dbReference type="ARBA" id="ARBA00008236"/>
    </source>
</evidence>
<evidence type="ECO:0000256" key="3">
    <source>
        <dbReference type="ARBA" id="ARBA00001947"/>
    </source>
</evidence>
<sequence length="376" mass="42402">MRDQRVAKLAKILVEHSCRVQKGERVLIDVFGSERELARALIAAVYDAGGFPYVQIHDHVITRALLLGTSEEHLTTMAKYALEQMKAMDCYIGIRSGDNVSELSDVPDENMRLYMKLFNHPVHSEQRVKHTKWVILRYPNASMAQLANMSTEAFENFYFEVCNVDYERMAKAMEPLVKRMEQTDQVRIVGPGTDLTFSIKDIPVIKCAGENNIPDGEVFTAPVRDSVNGVITFNTPTVYQGTTFENIRFELKDGKIIQATANNTERLNQILDSDEGARYIGEFSLGVNPSIHHPMKDTLFDEKINGSFHFTPGQAYEEADNGNRSAIHWDLVSIQRSDYGGGEIYFDGELIRKDGLFVVDDLIPLNPENLKNTGSL</sequence>
<dbReference type="STRING" id="1173111.SAMN05444955_101176"/>
<comment type="similarity">
    <text evidence="4">Belongs to the peptidase M29 family.</text>
</comment>
<dbReference type="InterPro" id="IPR052170">
    <property type="entry name" value="M29_Exopeptidase"/>
</dbReference>
<keyword evidence="8" id="KW-0378">Hydrolase</keyword>
<evidence type="ECO:0000256" key="8">
    <source>
        <dbReference type="ARBA" id="ARBA00022801"/>
    </source>
</evidence>
<evidence type="ECO:0000313" key="11">
    <source>
        <dbReference type="Proteomes" id="UP000199695"/>
    </source>
</evidence>
<keyword evidence="11" id="KW-1185">Reference proteome</keyword>
<comment type="cofactor">
    <cofactor evidence="2">
        <name>Mg(2+)</name>
        <dbReference type="ChEBI" id="CHEBI:18420"/>
    </cofactor>
</comment>
<dbReference type="GO" id="GO:0006508">
    <property type="term" value="P:proteolysis"/>
    <property type="evidence" value="ECO:0007669"/>
    <property type="project" value="UniProtKB-KW"/>
</dbReference>
<evidence type="ECO:0000256" key="7">
    <source>
        <dbReference type="ARBA" id="ARBA00022723"/>
    </source>
</evidence>
<dbReference type="OrthoDB" id="9803993at2"/>
<keyword evidence="9" id="KW-0482">Metalloprotease</keyword>
<evidence type="ECO:0000256" key="9">
    <source>
        <dbReference type="ARBA" id="ARBA00023049"/>
    </source>
</evidence>
<comment type="cofactor">
    <cofactor evidence="3">
        <name>Zn(2+)</name>
        <dbReference type="ChEBI" id="CHEBI:29105"/>
    </cofactor>
</comment>
<keyword evidence="5 10" id="KW-0031">Aminopeptidase</keyword>
<dbReference type="EMBL" id="FOCQ01000001">
    <property type="protein sequence ID" value="SEM70589.1"/>
    <property type="molecule type" value="Genomic_DNA"/>
</dbReference>
<gene>
    <name evidence="10" type="ORF">SAMN05444955_101176</name>
</gene>
<dbReference type="PANTHER" id="PTHR34448:SF1">
    <property type="entry name" value="BLL6088 PROTEIN"/>
    <property type="match status" value="1"/>
</dbReference>
<organism evidence="10 11">
    <name type="scientific">Lihuaxuella thermophila</name>
    <dbReference type="NCBI Taxonomy" id="1173111"/>
    <lineage>
        <taxon>Bacteria</taxon>
        <taxon>Bacillati</taxon>
        <taxon>Bacillota</taxon>
        <taxon>Bacilli</taxon>
        <taxon>Bacillales</taxon>
        <taxon>Thermoactinomycetaceae</taxon>
        <taxon>Lihuaxuella</taxon>
    </lineage>
</organism>
<keyword evidence="6" id="KW-0645">Protease</keyword>
<evidence type="ECO:0000256" key="5">
    <source>
        <dbReference type="ARBA" id="ARBA00022438"/>
    </source>
</evidence>